<dbReference type="EMBL" id="JAPWDV010000001">
    <property type="protein sequence ID" value="KAJ6224241.1"/>
    <property type="molecule type" value="Genomic_DNA"/>
</dbReference>
<feature type="compositionally biased region" description="Polar residues" evidence="1">
    <location>
        <begin position="1"/>
        <end position="10"/>
    </location>
</feature>
<dbReference type="InterPro" id="IPR007110">
    <property type="entry name" value="Ig-like_dom"/>
</dbReference>
<reference evidence="3" key="1">
    <citation type="submission" date="2022-12" db="EMBL/GenBank/DDBJ databases">
        <title>Genome assemblies of Blomia tropicalis.</title>
        <authorList>
            <person name="Cui Y."/>
        </authorList>
    </citation>
    <scope>NUCLEOTIDE SEQUENCE</scope>
    <source>
        <tissue evidence="3">Adult mites</tissue>
    </source>
</reference>
<comment type="caution">
    <text evidence="3">The sequence shown here is derived from an EMBL/GenBank/DDBJ whole genome shotgun (WGS) entry which is preliminary data.</text>
</comment>
<dbReference type="AlphaFoldDB" id="A0A9Q0RRY2"/>
<evidence type="ECO:0000313" key="3">
    <source>
        <dbReference type="EMBL" id="KAJ6224241.1"/>
    </source>
</evidence>
<protein>
    <recommendedName>
        <fullName evidence="2">Ig-like domain-containing protein</fullName>
    </recommendedName>
</protein>
<gene>
    <name evidence="3" type="ORF">RDWZM_002786</name>
</gene>
<organism evidence="3 4">
    <name type="scientific">Blomia tropicalis</name>
    <name type="common">Mite</name>
    <dbReference type="NCBI Taxonomy" id="40697"/>
    <lineage>
        <taxon>Eukaryota</taxon>
        <taxon>Metazoa</taxon>
        <taxon>Ecdysozoa</taxon>
        <taxon>Arthropoda</taxon>
        <taxon>Chelicerata</taxon>
        <taxon>Arachnida</taxon>
        <taxon>Acari</taxon>
        <taxon>Acariformes</taxon>
        <taxon>Sarcoptiformes</taxon>
        <taxon>Astigmata</taxon>
        <taxon>Glycyphagoidea</taxon>
        <taxon>Echimyopodidae</taxon>
        <taxon>Blomia</taxon>
    </lineage>
</organism>
<name>A0A9Q0RRY2_BLOTA</name>
<dbReference type="InterPro" id="IPR036179">
    <property type="entry name" value="Ig-like_dom_sf"/>
</dbReference>
<dbReference type="SUPFAM" id="SSF48726">
    <property type="entry name" value="Immunoglobulin"/>
    <property type="match status" value="1"/>
</dbReference>
<evidence type="ECO:0000313" key="4">
    <source>
        <dbReference type="Proteomes" id="UP001142055"/>
    </source>
</evidence>
<proteinExistence type="predicted"/>
<dbReference type="InterPro" id="IPR013783">
    <property type="entry name" value="Ig-like_fold"/>
</dbReference>
<accession>A0A9Q0RRY2</accession>
<feature type="region of interest" description="Disordered" evidence="1">
    <location>
        <begin position="1"/>
        <end position="53"/>
    </location>
</feature>
<dbReference type="OMA" id="IVECSAH"/>
<dbReference type="Proteomes" id="UP001142055">
    <property type="component" value="Chromosome 1"/>
</dbReference>
<evidence type="ECO:0000259" key="2">
    <source>
        <dbReference type="PROSITE" id="PS50835"/>
    </source>
</evidence>
<dbReference type="Gene3D" id="2.60.40.10">
    <property type="entry name" value="Immunoglobulins"/>
    <property type="match status" value="2"/>
</dbReference>
<evidence type="ECO:0000256" key="1">
    <source>
        <dbReference type="SAM" id="MobiDB-lite"/>
    </source>
</evidence>
<sequence>MRTYSSSNYAISGETQSSSSSSSGNVVISSSSSSTSSSDLQSTTITSNRSGPRFLLEPPTKVHFLNDSGTVITCKVAGIPPVRIWWSLSDGTTVSDVHGLRHVRPNGDLVISPFSPSMFRQDIHATIYRCMATNSIGTIRSRNCEVRAVIQQPYSVQVYGEYAIAGNTGHMKCQIPAFVRDYVKVTAWLKGDAIVATKSESIRI</sequence>
<dbReference type="PROSITE" id="PS50835">
    <property type="entry name" value="IG_LIKE"/>
    <property type="match status" value="1"/>
</dbReference>
<feature type="domain" description="Ig-like" evidence="2">
    <location>
        <begin position="52"/>
        <end position="147"/>
    </location>
</feature>
<keyword evidence="4" id="KW-1185">Reference proteome</keyword>
<feature type="compositionally biased region" description="Low complexity" evidence="1">
    <location>
        <begin position="12"/>
        <end position="47"/>
    </location>
</feature>